<dbReference type="Pfam" id="PF19843">
    <property type="entry name" value="DUF6318"/>
    <property type="match status" value="1"/>
</dbReference>
<dbReference type="Proteomes" id="UP000677804">
    <property type="component" value="Chromosome"/>
</dbReference>
<organism evidence="3 4">
    <name type="scientific">Cellulomonas wangleii</name>
    <dbReference type="NCBI Taxonomy" id="2816956"/>
    <lineage>
        <taxon>Bacteria</taxon>
        <taxon>Bacillati</taxon>
        <taxon>Actinomycetota</taxon>
        <taxon>Actinomycetes</taxon>
        <taxon>Micrococcales</taxon>
        <taxon>Cellulomonadaceae</taxon>
        <taxon>Cellulomonas</taxon>
    </lineage>
</organism>
<feature type="domain" description="DUF6318" evidence="2">
    <location>
        <begin position="20"/>
        <end position="129"/>
    </location>
</feature>
<evidence type="ECO:0000259" key="2">
    <source>
        <dbReference type="Pfam" id="PF19843"/>
    </source>
</evidence>
<evidence type="ECO:0000256" key="1">
    <source>
        <dbReference type="SAM" id="MobiDB-lite"/>
    </source>
</evidence>
<evidence type="ECO:0000313" key="4">
    <source>
        <dbReference type="Proteomes" id="UP000677804"/>
    </source>
</evidence>
<name>A0ABX8D4T3_9CELL</name>
<feature type="compositionally biased region" description="Polar residues" evidence="1">
    <location>
        <begin position="1"/>
        <end position="11"/>
    </location>
</feature>
<protein>
    <recommendedName>
        <fullName evidence="2">DUF6318 domain-containing protein</fullName>
    </recommendedName>
</protein>
<dbReference type="EMBL" id="CP074405">
    <property type="protein sequence ID" value="QVI62058.1"/>
    <property type="molecule type" value="Genomic_DNA"/>
</dbReference>
<evidence type="ECO:0000313" key="3">
    <source>
        <dbReference type="EMBL" id="QVI62058.1"/>
    </source>
</evidence>
<proteinExistence type="predicted"/>
<sequence length="157" mass="16582">MTPYPSTTTPAPDTGTVLPPERPEAMSTPSPDGAAAAATYFVSLYPYVFATGDLTEWAALSADDCSYCLNTQASVEDQIARGVKGEGSEIEVRDATGTELSPGDTYSADLEITQAPSFEVSHDGSRVSDGDGGTFTIHVALLWRDGWLVRAVDATRT</sequence>
<reference evidence="3 4" key="1">
    <citation type="submission" date="2021-05" db="EMBL/GenBank/DDBJ databases">
        <title>Novel species in genus Cellulomonas.</title>
        <authorList>
            <person name="Zhang G."/>
        </authorList>
    </citation>
    <scope>NUCLEOTIDE SEQUENCE [LARGE SCALE GENOMIC DNA]</scope>
    <source>
        <strain evidence="4">zg-ZUI222</strain>
    </source>
</reference>
<gene>
    <name evidence="3" type="ORF">KG103_16845</name>
</gene>
<feature type="region of interest" description="Disordered" evidence="1">
    <location>
        <begin position="1"/>
        <end position="32"/>
    </location>
</feature>
<accession>A0ABX8D4T3</accession>
<keyword evidence="4" id="KW-1185">Reference proteome</keyword>
<dbReference type="InterPro" id="IPR046281">
    <property type="entry name" value="DUF6318"/>
</dbReference>
<dbReference type="RefSeq" id="WP_207339626.1">
    <property type="nucleotide sequence ID" value="NZ_CP074405.1"/>
</dbReference>